<dbReference type="GO" id="GO:0016987">
    <property type="term" value="F:sigma factor activity"/>
    <property type="evidence" value="ECO:0007669"/>
    <property type="project" value="UniProtKB-KW"/>
</dbReference>
<evidence type="ECO:0000313" key="9">
    <source>
        <dbReference type="EMBL" id="KDM89957.1"/>
    </source>
</evidence>
<name>A0A066RQI4_9GAMM</name>
<dbReference type="InterPro" id="IPR013325">
    <property type="entry name" value="RNA_pol_sigma_r2"/>
</dbReference>
<dbReference type="CDD" id="cd06171">
    <property type="entry name" value="Sigma70_r4"/>
    <property type="match status" value="1"/>
</dbReference>
<dbReference type="InterPro" id="IPR013324">
    <property type="entry name" value="RNA_pol_sigma_r3/r4-like"/>
</dbReference>
<evidence type="ECO:0000256" key="3">
    <source>
        <dbReference type="ARBA" id="ARBA00023125"/>
    </source>
</evidence>
<dbReference type="GO" id="GO:0006352">
    <property type="term" value="P:DNA-templated transcription initiation"/>
    <property type="evidence" value="ECO:0007669"/>
    <property type="project" value="InterPro"/>
</dbReference>
<evidence type="ECO:0008006" key="11">
    <source>
        <dbReference type="Google" id="ProtNLM"/>
    </source>
</evidence>
<dbReference type="Gene3D" id="1.10.10.10">
    <property type="entry name" value="Winged helix-like DNA-binding domain superfamily/Winged helix DNA-binding domain"/>
    <property type="match status" value="2"/>
</dbReference>
<dbReference type="Pfam" id="PF04542">
    <property type="entry name" value="Sigma70_r2"/>
    <property type="match status" value="1"/>
</dbReference>
<dbReference type="GO" id="GO:0003677">
    <property type="term" value="F:DNA binding"/>
    <property type="evidence" value="ECO:0007669"/>
    <property type="project" value="UniProtKB-KW"/>
</dbReference>
<dbReference type="STRING" id="1654360.EA58_19630"/>
<dbReference type="SUPFAM" id="SSF88946">
    <property type="entry name" value="Sigma2 domain of RNA polymerase sigma factors"/>
    <property type="match status" value="1"/>
</dbReference>
<dbReference type="OrthoDB" id="9809557at2"/>
<dbReference type="EMBL" id="JMIB01000039">
    <property type="protein sequence ID" value="KDM89957.1"/>
    <property type="molecule type" value="Genomic_DNA"/>
</dbReference>
<accession>A0A066RQI4</accession>
<dbReference type="SUPFAM" id="SSF88659">
    <property type="entry name" value="Sigma3 and sigma4 domains of RNA polymerase sigma factors"/>
    <property type="match status" value="2"/>
</dbReference>
<dbReference type="PRINTS" id="PR00046">
    <property type="entry name" value="SIGMA70FCT"/>
</dbReference>
<keyword evidence="1" id="KW-0805">Transcription regulation</keyword>
<dbReference type="Pfam" id="PF04539">
    <property type="entry name" value="Sigma70_r3"/>
    <property type="match status" value="1"/>
</dbReference>
<feature type="region of interest" description="Disordered" evidence="5">
    <location>
        <begin position="112"/>
        <end position="141"/>
    </location>
</feature>
<feature type="domain" description="RNA polymerase sigma-70 region 4" evidence="8">
    <location>
        <begin position="528"/>
        <end position="580"/>
    </location>
</feature>
<feature type="domain" description="RNA polymerase sigma-70 region 3" evidence="6">
    <location>
        <begin position="430"/>
        <end position="489"/>
    </location>
</feature>
<sequence length="592" mass="67806">MAPMNSKSIEDIFPSVDIDDSGFVEEIESIDDFDGQREFLDAVKNTAENKHKDAASRYMLEAGRTKLLTKGQEIIISQQIEYTKNSSLAFVLLFKPALRLLKDELERQNRQVNSHPKISCYSKKKNDEETENNEAEPDDDNLDQVTGIIESISETAPALIKVLNTQTVDQMEVFFKSLDPTLITKTKEKILVKQKLKKGESQEYTAPYNFYSFQYADMASFKTLPKEAKAYIENIIQLTKFNVDNDYIKQLIKAAKLISNKLSDCKKRYMSLEREAKVKRETLINHYYATVDRGTLDSLEVPHLLKNRLTLLSQDLCDLSEELEISPTLIEKIWGVTFSYSHKTTDSINKMCESNLLLVIHVAKKYKSPTLEFMDLVQEGNIGLQRAVEKFDYRMGNKFSTYATWWIRQAITRAINDQATQIRIPAHMQELIKKIDKFTKEYLAVNTTQPTEAEVAEHLNVGIDKVKLAISAKRDPISLHIAPSSNNSDESNASLLSLIEYDEEEGTVGCCPSTSYELAERRKVLLELLKNLPERDATIIMMRYGFEVPHEHTLEEAGKQFNVTRERIRQLEKKGCEKLSEVTKGEKLTDYL</sequence>
<dbReference type="InterPro" id="IPR007627">
    <property type="entry name" value="RNA_pol_sigma70_r2"/>
</dbReference>
<gene>
    <name evidence="9" type="ORF">EA58_19630</name>
</gene>
<evidence type="ECO:0000256" key="5">
    <source>
        <dbReference type="SAM" id="MobiDB-lite"/>
    </source>
</evidence>
<dbReference type="InterPro" id="IPR014284">
    <property type="entry name" value="RNA_pol_sigma-70_dom"/>
</dbReference>
<dbReference type="InterPro" id="IPR007624">
    <property type="entry name" value="RNA_pol_sigma70_r3"/>
</dbReference>
<dbReference type="Pfam" id="PF04545">
    <property type="entry name" value="Sigma70_r4"/>
    <property type="match status" value="1"/>
</dbReference>
<dbReference type="InterPro" id="IPR000943">
    <property type="entry name" value="RNA_pol_sigma70"/>
</dbReference>
<organism evidence="9 10">
    <name type="scientific">Photobacterium galatheae</name>
    <dbReference type="NCBI Taxonomy" id="1654360"/>
    <lineage>
        <taxon>Bacteria</taxon>
        <taxon>Pseudomonadati</taxon>
        <taxon>Pseudomonadota</taxon>
        <taxon>Gammaproteobacteria</taxon>
        <taxon>Vibrionales</taxon>
        <taxon>Vibrionaceae</taxon>
        <taxon>Photobacterium</taxon>
    </lineage>
</organism>
<keyword evidence="3" id="KW-0238">DNA-binding</keyword>
<evidence type="ECO:0000256" key="2">
    <source>
        <dbReference type="ARBA" id="ARBA00023082"/>
    </source>
</evidence>
<feature type="domain" description="RNA polymerase sigma-70 region 2" evidence="7">
    <location>
        <begin position="353"/>
        <end position="419"/>
    </location>
</feature>
<reference evidence="9 10" key="1">
    <citation type="submission" date="2014-04" db="EMBL/GenBank/DDBJ databases">
        <title>Draft genome sequence of Photobacterium halotolerans S2753: a solonamide, ngercheumicin and holomycin producer.</title>
        <authorList>
            <person name="Machado H.R."/>
            <person name="Gram L."/>
        </authorList>
    </citation>
    <scope>NUCLEOTIDE SEQUENCE [LARGE SCALE GENOMIC DNA]</scope>
    <source>
        <strain evidence="9 10">S2753</strain>
    </source>
</reference>
<comment type="caution">
    <text evidence="9">The sequence shown here is derived from an EMBL/GenBank/DDBJ whole genome shotgun (WGS) entry which is preliminary data.</text>
</comment>
<evidence type="ECO:0000256" key="4">
    <source>
        <dbReference type="ARBA" id="ARBA00023163"/>
    </source>
</evidence>
<dbReference type="Gene3D" id="1.10.601.10">
    <property type="entry name" value="RNA Polymerase Primary Sigma Factor"/>
    <property type="match status" value="1"/>
</dbReference>
<keyword evidence="4" id="KW-0804">Transcription</keyword>
<protein>
    <recommendedName>
        <fullName evidence="11">RNA polymerase sigma factor RpoD</fullName>
    </recommendedName>
</protein>
<dbReference type="InterPro" id="IPR050239">
    <property type="entry name" value="Sigma-70_RNA_pol_init_factors"/>
</dbReference>
<feature type="compositionally biased region" description="Acidic residues" evidence="5">
    <location>
        <begin position="128"/>
        <end position="141"/>
    </location>
</feature>
<dbReference type="InterPro" id="IPR036388">
    <property type="entry name" value="WH-like_DNA-bd_sf"/>
</dbReference>
<dbReference type="AlphaFoldDB" id="A0A066RQI4"/>
<evidence type="ECO:0000313" key="10">
    <source>
        <dbReference type="Proteomes" id="UP000027192"/>
    </source>
</evidence>
<keyword evidence="10" id="KW-1185">Reference proteome</keyword>
<evidence type="ECO:0000259" key="8">
    <source>
        <dbReference type="Pfam" id="PF04545"/>
    </source>
</evidence>
<evidence type="ECO:0000259" key="6">
    <source>
        <dbReference type="Pfam" id="PF04539"/>
    </source>
</evidence>
<evidence type="ECO:0000259" key="7">
    <source>
        <dbReference type="Pfam" id="PF04542"/>
    </source>
</evidence>
<keyword evidence="2" id="KW-0731">Sigma factor</keyword>
<dbReference type="NCBIfam" id="TIGR02937">
    <property type="entry name" value="sigma70-ECF"/>
    <property type="match status" value="1"/>
</dbReference>
<evidence type="ECO:0000256" key="1">
    <source>
        <dbReference type="ARBA" id="ARBA00023015"/>
    </source>
</evidence>
<dbReference type="PANTHER" id="PTHR30603">
    <property type="entry name" value="RNA POLYMERASE SIGMA FACTOR RPO"/>
    <property type="match status" value="1"/>
</dbReference>
<proteinExistence type="predicted"/>
<dbReference type="Proteomes" id="UP000027192">
    <property type="component" value="Unassembled WGS sequence"/>
</dbReference>
<dbReference type="InterPro" id="IPR007630">
    <property type="entry name" value="RNA_pol_sigma70_r4"/>
</dbReference>
<dbReference type="PANTHER" id="PTHR30603:SF60">
    <property type="entry name" value="RNA POLYMERASE SIGMA FACTOR RPOD"/>
    <property type="match status" value="1"/>
</dbReference>